<dbReference type="Pfam" id="PF01058">
    <property type="entry name" value="Oxidored_q6"/>
    <property type="match status" value="1"/>
</dbReference>
<dbReference type="Gene3D" id="3.40.50.12280">
    <property type="match status" value="1"/>
</dbReference>
<dbReference type="GO" id="GO:0009060">
    <property type="term" value="P:aerobic respiration"/>
    <property type="evidence" value="ECO:0007669"/>
    <property type="project" value="TreeGrafter"/>
</dbReference>
<dbReference type="GO" id="GO:0046872">
    <property type="term" value="F:metal ion binding"/>
    <property type="evidence" value="ECO:0007669"/>
    <property type="project" value="UniProtKB-KW"/>
</dbReference>
<feature type="region of interest" description="Disordered" evidence="4">
    <location>
        <begin position="81"/>
        <end position="105"/>
    </location>
</feature>
<dbReference type="InterPro" id="IPR006137">
    <property type="entry name" value="NADH_UbQ_OxRdtase-like_20kDa"/>
</dbReference>
<sequence length="216" mass="23592">MVSTYECFGCENSIGNDSVDPAVVNSMGRLPSGVDRAATLDSIVPTTLNDFMNWARLPSPRPLPYGTSCCSIEFAPLIGSRSDSDRHGSVPRSSPRQADLITTAGTVTMKMAPSLVRSYEQTPEPKHAIAMGARTVTGGMLSTDSHSTVRGVDKSIPADTYPPGRPPKPEAIVDAIIKPRKKVSRETYDDYRNKLRKGNRFLTLNHQFRIVSNTRP</sequence>
<evidence type="ECO:0000259" key="5">
    <source>
        <dbReference type="Pfam" id="PF01058"/>
    </source>
</evidence>
<comment type="similarity">
    <text evidence="1 3">Belongs to the complex I 20 kDa subunit family.</text>
</comment>
<evidence type="ECO:0000256" key="4">
    <source>
        <dbReference type="SAM" id="MobiDB-lite"/>
    </source>
</evidence>
<dbReference type="GO" id="GO:0045271">
    <property type="term" value="C:respiratory chain complex I"/>
    <property type="evidence" value="ECO:0007669"/>
    <property type="project" value="TreeGrafter"/>
</dbReference>
<evidence type="ECO:0000256" key="3">
    <source>
        <dbReference type="RuleBase" id="RU004464"/>
    </source>
</evidence>
<dbReference type="PANTHER" id="PTHR11995:SF14">
    <property type="entry name" value="NADH DEHYDROGENASE [UBIQUINONE] IRON-SULFUR PROTEIN 7, MITOCHONDRIAL"/>
    <property type="match status" value="1"/>
</dbReference>
<dbReference type="InterPro" id="IPR006138">
    <property type="entry name" value="NADH_UQ_OxRdtase_20Kd_su"/>
</dbReference>
<organism evidence="6">
    <name type="scientific">Selaginella pallidissima</name>
    <dbReference type="NCBI Taxonomy" id="1715389"/>
    <lineage>
        <taxon>Eukaryota</taxon>
        <taxon>Viridiplantae</taxon>
        <taxon>Streptophyta</taxon>
        <taxon>Embryophyta</taxon>
        <taxon>Tracheophyta</taxon>
        <taxon>Lycopodiopsida</taxon>
        <taxon>Selaginellales</taxon>
        <taxon>Selaginellaceae</taxon>
        <taxon>Selaginella</taxon>
    </lineage>
</organism>
<evidence type="ECO:0000256" key="2">
    <source>
        <dbReference type="ARBA" id="ARBA00023014"/>
    </source>
</evidence>
<dbReference type="GO" id="GO:0048038">
    <property type="term" value="F:quinone binding"/>
    <property type="evidence" value="ECO:0007669"/>
    <property type="project" value="InterPro"/>
</dbReference>
<feature type="region of interest" description="Disordered" evidence="4">
    <location>
        <begin position="141"/>
        <end position="169"/>
    </location>
</feature>
<keyword evidence="3" id="KW-0004">4Fe-4S</keyword>
<protein>
    <submittedName>
        <fullName evidence="6">NADH dehydrogenase subunit K</fullName>
    </submittedName>
</protein>
<geneLocation type="plastid" evidence="6"/>
<proteinExistence type="inferred from homology"/>
<name>A0A7U3VJA1_9TRAC</name>
<evidence type="ECO:0000313" key="6">
    <source>
        <dbReference type="EMBL" id="QQP00323.1"/>
    </source>
</evidence>
<keyword evidence="2 3" id="KW-0411">Iron-sulfur</keyword>
<dbReference type="GO" id="GO:0015990">
    <property type="term" value="P:electron transport coupled proton transport"/>
    <property type="evidence" value="ECO:0007669"/>
    <property type="project" value="TreeGrafter"/>
</dbReference>
<dbReference type="EMBL" id="MK293727">
    <property type="protein sequence ID" value="QQP00323.1"/>
    <property type="molecule type" value="Genomic_DNA"/>
</dbReference>
<dbReference type="GO" id="GO:0008137">
    <property type="term" value="F:NADH dehydrogenase (ubiquinone) activity"/>
    <property type="evidence" value="ECO:0007669"/>
    <property type="project" value="InterPro"/>
</dbReference>
<dbReference type="NCBIfam" id="NF005012">
    <property type="entry name" value="PRK06411.1"/>
    <property type="match status" value="1"/>
</dbReference>
<gene>
    <name evidence="6" type="primary">ndhK</name>
</gene>
<dbReference type="PANTHER" id="PTHR11995">
    <property type="entry name" value="NADH DEHYDROGENASE"/>
    <property type="match status" value="1"/>
</dbReference>
<dbReference type="AlphaFoldDB" id="A0A7U3VJA1"/>
<evidence type="ECO:0000256" key="1">
    <source>
        <dbReference type="ARBA" id="ARBA00009173"/>
    </source>
</evidence>
<keyword evidence="3" id="KW-0408">Iron</keyword>
<dbReference type="SUPFAM" id="SSF56770">
    <property type="entry name" value="HydA/Nqo6-like"/>
    <property type="match status" value="1"/>
</dbReference>
<dbReference type="GO" id="GO:0051539">
    <property type="term" value="F:4 iron, 4 sulfur cluster binding"/>
    <property type="evidence" value="ECO:0007669"/>
    <property type="project" value="UniProtKB-KW"/>
</dbReference>
<keyword evidence="6" id="KW-0934">Plastid</keyword>
<keyword evidence="3" id="KW-0479">Metal-binding</keyword>
<reference evidence="6" key="1">
    <citation type="journal article" date="2021" name="Plant J.">
        <title>Distinctive evolutionary pattern of organelle genomes linked to the nuclear genome in Selaginellaceae.</title>
        <authorList>
            <person name="Kang J.-S."/>
            <person name="Zhang H.-R."/>
            <person name="Wang Y.-R."/>
            <person name="Liang S.-Q."/>
            <person name="Mao Z.-Y."/>
            <person name="Zhang X.-C."/>
            <person name="Xiang Q.-P."/>
        </authorList>
    </citation>
    <scope>NUCLEOTIDE SEQUENCE</scope>
    <source>
        <strain evidence="6">78-kb</strain>
    </source>
</reference>
<feature type="domain" description="NADH:ubiquinone oxidoreductase-like 20kDa subunit" evidence="5">
    <location>
        <begin position="69"/>
        <end position="177"/>
    </location>
</feature>
<keyword evidence="3" id="KW-0520">NAD</keyword>
<dbReference type="NCBIfam" id="TIGR01957">
    <property type="entry name" value="nuoB_fam"/>
    <property type="match status" value="1"/>
</dbReference>
<accession>A0A7U3VJA1</accession>